<dbReference type="GO" id="GO:0000976">
    <property type="term" value="F:transcription cis-regulatory region binding"/>
    <property type="evidence" value="ECO:0007669"/>
    <property type="project" value="TreeGrafter"/>
</dbReference>
<dbReference type="STRING" id="1223515.B842_11005"/>
<dbReference type="Gene3D" id="1.10.357.10">
    <property type="entry name" value="Tetracycline Repressor, domain 2"/>
    <property type="match status" value="1"/>
</dbReference>
<keyword evidence="3" id="KW-0804">Transcription</keyword>
<dbReference type="PANTHER" id="PTHR30055">
    <property type="entry name" value="HTH-TYPE TRANSCRIPTIONAL REGULATOR RUTR"/>
    <property type="match status" value="1"/>
</dbReference>
<evidence type="ECO:0000256" key="4">
    <source>
        <dbReference type="PROSITE-ProRule" id="PRU00335"/>
    </source>
</evidence>
<feature type="domain" description="HTH tetR-type" evidence="5">
    <location>
        <begin position="3"/>
        <end position="63"/>
    </location>
</feature>
<keyword evidence="2 4" id="KW-0238">DNA-binding</keyword>
<gene>
    <name evidence="6" type="ORF">B842_11005</name>
</gene>
<proteinExistence type="predicted"/>
<evidence type="ECO:0000313" key="7">
    <source>
        <dbReference type="Proteomes" id="UP000031524"/>
    </source>
</evidence>
<dbReference type="AlphaFoldDB" id="A0A0B5DCW6"/>
<dbReference type="SUPFAM" id="SSF48498">
    <property type="entry name" value="Tetracyclin repressor-like, C-terminal domain"/>
    <property type="match status" value="1"/>
</dbReference>
<accession>A0A0B5DCW6</accession>
<dbReference type="RefSeq" id="WP_040086733.1">
    <property type="nucleotide sequence ID" value="NZ_BCSU01000001.1"/>
</dbReference>
<feature type="DNA-binding region" description="H-T-H motif" evidence="4">
    <location>
        <begin position="26"/>
        <end position="45"/>
    </location>
</feature>
<evidence type="ECO:0000256" key="3">
    <source>
        <dbReference type="ARBA" id="ARBA00023163"/>
    </source>
</evidence>
<dbReference type="Pfam" id="PF00440">
    <property type="entry name" value="TetR_N"/>
    <property type="match status" value="1"/>
</dbReference>
<evidence type="ECO:0000313" key="6">
    <source>
        <dbReference type="EMBL" id="AJE34048.1"/>
    </source>
</evidence>
<dbReference type="PRINTS" id="PR00455">
    <property type="entry name" value="HTHTETR"/>
</dbReference>
<dbReference type="PROSITE" id="PS50977">
    <property type="entry name" value="HTH_TETR_2"/>
    <property type="match status" value="1"/>
</dbReference>
<keyword evidence="1" id="KW-0805">Transcription regulation</keyword>
<keyword evidence="7" id="KW-1185">Reference proteome</keyword>
<dbReference type="KEGG" id="chm:B842_11005"/>
<dbReference type="SUPFAM" id="SSF46689">
    <property type="entry name" value="Homeodomain-like"/>
    <property type="match status" value="1"/>
</dbReference>
<evidence type="ECO:0000256" key="1">
    <source>
        <dbReference type="ARBA" id="ARBA00023015"/>
    </source>
</evidence>
<organism evidence="6 7">
    <name type="scientific">Corynebacterium humireducens NBRC 106098 = DSM 45392</name>
    <dbReference type="NCBI Taxonomy" id="1223515"/>
    <lineage>
        <taxon>Bacteria</taxon>
        <taxon>Bacillati</taxon>
        <taxon>Actinomycetota</taxon>
        <taxon>Actinomycetes</taxon>
        <taxon>Mycobacteriales</taxon>
        <taxon>Corynebacteriaceae</taxon>
        <taxon>Corynebacterium</taxon>
    </lineage>
</organism>
<dbReference type="EMBL" id="CP005286">
    <property type="protein sequence ID" value="AJE34048.1"/>
    <property type="molecule type" value="Genomic_DNA"/>
</dbReference>
<dbReference type="GO" id="GO:0003700">
    <property type="term" value="F:DNA-binding transcription factor activity"/>
    <property type="evidence" value="ECO:0007669"/>
    <property type="project" value="TreeGrafter"/>
</dbReference>
<dbReference type="OrthoDB" id="9806334at2"/>
<dbReference type="HOGENOM" id="CLU_091687_3_0_11"/>
<reference evidence="6 7" key="1">
    <citation type="submission" date="2013-04" db="EMBL/GenBank/DDBJ databases">
        <title>Complete genome sequence of Corynebacterium humireducens DSM 45392(T), isolated from a wastewater-fed microbial fuel cell.</title>
        <authorList>
            <person name="Ruckert C."/>
            <person name="Albersmeier A."/>
            <person name="Kalinowski J."/>
        </authorList>
    </citation>
    <scope>NUCLEOTIDE SEQUENCE [LARGE SCALE GENOMIC DNA]</scope>
    <source>
        <strain evidence="7">MFC-5</strain>
    </source>
</reference>
<sequence>MRRSKRERILAAAVDIVAADGLEGLSYETLADAAGLSKSGVIYHFPSRHELLLGVHRHLAAAWEEELEEIAGGRAEDLTAGERLRAVLLSMGRNADLPELLMILDSRHDGAYRAVWEGVDRRWMPEPSSTEAYLVQLLAYGLWAHDHVHHAPLSAEDRERLISAALARIPT</sequence>
<evidence type="ECO:0000259" key="5">
    <source>
        <dbReference type="PROSITE" id="PS50977"/>
    </source>
</evidence>
<dbReference type="InterPro" id="IPR036271">
    <property type="entry name" value="Tet_transcr_reg_TetR-rel_C_sf"/>
</dbReference>
<dbReference type="InterPro" id="IPR050109">
    <property type="entry name" value="HTH-type_TetR-like_transc_reg"/>
</dbReference>
<protein>
    <recommendedName>
        <fullName evidence="5">HTH tetR-type domain-containing protein</fullName>
    </recommendedName>
</protein>
<dbReference type="Proteomes" id="UP000031524">
    <property type="component" value="Chromosome"/>
</dbReference>
<name>A0A0B5DCW6_9CORY</name>
<evidence type="ECO:0000256" key="2">
    <source>
        <dbReference type="ARBA" id="ARBA00023125"/>
    </source>
</evidence>
<dbReference type="InterPro" id="IPR001647">
    <property type="entry name" value="HTH_TetR"/>
</dbReference>
<dbReference type="InterPro" id="IPR009057">
    <property type="entry name" value="Homeodomain-like_sf"/>
</dbReference>
<dbReference type="PANTHER" id="PTHR30055:SF234">
    <property type="entry name" value="HTH-TYPE TRANSCRIPTIONAL REGULATOR BETI"/>
    <property type="match status" value="1"/>
</dbReference>